<dbReference type="GO" id="GO:0005524">
    <property type="term" value="F:ATP binding"/>
    <property type="evidence" value="ECO:0007669"/>
    <property type="project" value="UniProtKB-KW"/>
</dbReference>
<keyword evidence="2" id="KW-0067">ATP-binding</keyword>
<name>A0ABU8J9W8_9GAMM</name>
<dbReference type="EMBL" id="JBBBNY010000002">
    <property type="protein sequence ID" value="MEI7036068.1"/>
    <property type="molecule type" value="Genomic_DNA"/>
</dbReference>
<dbReference type="InterPro" id="IPR014729">
    <property type="entry name" value="Rossmann-like_a/b/a_fold"/>
</dbReference>
<dbReference type="RefSeq" id="WP_336806678.1">
    <property type="nucleotide sequence ID" value="NZ_JBBBNY010000002.1"/>
</dbReference>
<keyword evidence="2" id="KW-0547">Nucleotide-binding</keyword>
<proteinExistence type="predicted"/>
<gene>
    <name evidence="2" type="ORF">WAT24_04775</name>
</gene>
<accession>A0ABU8J9W8</accession>
<comment type="caution">
    <text evidence="2">The sequence shown here is derived from an EMBL/GenBank/DDBJ whole genome shotgun (WGS) entry which is preliminary data.</text>
</comment>
<organism evidence="2 3">
    <name type="scientific">Fulvimonas yonginensis</name>
    <dbReference type="NCBI Taxonomy" id="1495200"/>
    <lineage>
        <taxon>Bacteria</taxon>
        <taxon>Pseudomonadati</taxon>
        <taxon>Pseudomonadota</taxon>
        <taxon>Gammaproteobacteria</taxon>
        <taxon>Lysobacterales</taxon>
        <taxon>Rhodanobacteraceae</taxon>
        <taxon>Fulvimonas</taxon>
    </lineage>
</organism>
<feature type="domain" description="Diphthamide synthase" evidence="1">
    <location>
        <begin position="9"/>
        <end position="203"/>
    </location>
</feature>
<dbReference type="SUPFAM" id="SSF52402">
    <property type="entry name" value="Adenine nucleotide alpha hydrolases-like"/>
    <property type="match status" value="1"/>
</dbReference>
<keyword evidence="3" id="KW-1185">Reference proteome</keyword>
<sequence length="235" mass="26013">MNPTPILLAWSGGKDCLMALQRLRADPQWQVVALLTTVNRTYQRTAMHGVRRDILHAQAVALGLPLLEVQMDWPGSNEAYEAAHARALAEARMRWPRIRHCAFGDLFLQDVRDYRVRQLGRAEWRAVFPIWGEDTAALSRRFVGEGHRAVLCCVDTQQLDAAFCGRAYDGALLDALPAGVDPCGERGEFHTLSFGGPLFARDLPLRPGESVLRDGRFQFTDFLLDDAGAAGGPGD</sequence>
<dbReference type="Gene3D" id="3.90.1490.10">
    <property type="entry name" value="putative n-type atp pyrophosphatase, domain 2"/>
    <property type="match status" value="1"/>
</dbReference>
<dbReference type="InterPro" id="IPR002761">
    <property type="entry name" value="Diphthami_syn_dom"/>
</dbReference>
<dbReference type="Proteomes" id="UP001381174">
    <property type="component" value="Unassembled WGS sequence"/>
</dbReference>
<evidence type="ECO:0000313" key="3">
    <source>
        <dbReference type="Proteomes" id="UP001381174"/>
    </source>
</evidence>
<dbReference type="Gene3D" id="3.40.50.620">
    <property type="entry name" value="HUPs"/>
    <property type="match status" value="1"/>
</dbReference>
<protein>
    <submittedName>
        <fullName evidence="2">ATP-binding protein</fullName>
    </submittedName>
</protein>
<evidence type="ECO:0000259" key="1">
    <source>
        <dbReference type="Pfam" id="PF01902"/>
    </source>
</evidence>
<reference evidence="2 3" key="1">
    <citation type="journal article" date="2014" name="Int. J. Syst. Evol. Microbiol.">
        <title>Fulvimonas yonginensis sp. nov., isolated from greenhouse soil, and emended description of the genus Fulvimonas.</title>
        <authorList>
            <person name="Ahn J.H."/>
            <person name="Kim S.J."/>
            <person name="Weon H.Y."/>
            <person name="Hong S.B."/>
            <person name="Seok S.J."/>
            <person name="Kwon S.W."/>
        </authorList>
    </citation>
    <scope>NUCLEOTIDE SEQUENCE [LARGE SCALE GENOMIC DNA]</scope>
    <source>
        <strain evidence="2 3">KACC 16952</strain>
    </source>
</reference>
<dbReference type="Pfam" id="PF01902">
    <property type="entry name" value="Diphthami_syn_2"/>
    <property type="match status" value="1"/>
</dbReference>
<evidence type="ECO:0000313" key="2">
    <source>
        <dbReference type="EMBL" id="MEI7036068.1"/>
    </source>
</evidence>